<proteinExistence type="predicted"/>
<accession>A0A0N5BSY4</accession>
<dbReference type="AlphaFoldDB" id="A0A0N5BSY4"/>
<sequence>MVTKNDSTLLELMEIGLIRKKILRKIISFHDICNLAKTCSQMNFIIQHEKIKRSFMCYEDKQIVEIKINENFQSDLGIPELEDIEFEKYNNSFQRINDLKLFHGEAICLKSCIIFYIHDVVEDFDKKERLLFVKRLVEELNFNSEIRKSTKILNFNIDSFDNHDIILHSLCYINHSNIRRIEVPDTIFTGDKSKYDKLKCNIFENLPKFHELVIYATPSVDTCRRLVENKSIIEKVLKELSKKKNATLILGNLYHYYNKIISFADIFIEITRKYKIRIKCSVNFNCNRLFNRSCRNCSNEVCIFYPIKELVTSLKFESENFDKLFNVMKNWQYFTNLELLELSVSNIDINKCFEKVNVSNCSLLLKECTKLRKIKLNLNISYNESDESKIQTVHNNLEFLIQLMPNTIQTLELINIADLTNNLSNLINKYMQNIKILIMDHVSFKDSDCLISFKNLECFILNENCIVQIPKNIKLFGIGHRNSKINNNSEIINIYTKKYSKCLKSMNDQYIFFNEIKYWDMYKNLIHDILI</sequence>
<dbReference type="WBParaSite" id="SPAL_0000897500.1">
    <property type="protein sequence ID" value="SPAL_0000897500.1"/>
    <property type="gene ID" value="SPAL_0000897500"/>
</dbReference>
<protein>
    <submittedName>
        <fullName evidence="2">F-box domain-containing protein</fullName>
    </submittedName>
</protein>
<keyword evidence="1" id="KW-1185">Reference proteome</keyword>
<organism evidence="1 2">
    <name type="scientific">Strongyloides papillosus</name>
    <name type="common">Intestinal threadworm</name>
    <dbReference type="NCBI Taxonomy" id="174720"/>
    <lineage>
        <taxon>Eukaryota</taxon>
        <taxon>Metazoa</taxon>
        <taxon>Ecdysozoa</taxon>
        <taxon>Nematoda</taxon>
        <taxon>Chromadorea</taxon>
        <taxon>Rhabditida</taxon>
        <taxon>Tylenchina</taxon>
        <taxon>Panagrolaimomorpha</taxon>
        <taxon>Strongyloidoidea</taxon>
        <taxon>Strongyloididae</taxon>
        <taxon>Strongyloides</taxon>
    </lineage>
</organism>
<dbReference type="Proteomes" id="UP000046392">
    <property type="component" value="Unplaced"/>
</dbReference>
<name>A0A0N5BSY4_STREA</name>
<evidence type="ECO:0000313" key="1">
    <source>
        <dbReference type="Proteomes" id="UP000046392"/>
    </source>
</evidence>
<reference evidence="2" key="1">
    <citation type="submission" date="2017-02" db="UniProtKB">
        <authorList>
            <consortium name="WormBaseParasite"/>
        </authorList>
    </citation>
    <scope>IDENTIFICATION</scope>
</reference>
<evidence type="ECO:0000313" key="2">
    <source>
        <dbReference type="WBParaSite" id="SPAL_0000897500.1"/>
    </source>
</evidence>